<keyword evidence="1" id="KW-0472">Membrane</keyword>
<accession>A0A8S9H9J1</accession>
<dbReference type="EMBL" id="QGKW02001988">
    <property type="protein sequence ID" value="KAF2553317.1"/>
    <property type="molecule type" value="Genomic_DNA"/>
</dbReference>
<reference evidence="2" key="1">
    <citation type="submission" date="2019-12" db="EMBL/GenBank/DDBJ databases">
        <title>Genome sequencing and annotation of Brassica cretica.</title>
        <authorList>
            <person name="Studholme D.J."/>
            <person name="Sarris P.F."/>
        </authorList>
    </citation>
    <scope>NUCLEOTIDE SEQUENCE</scope>
    <source>
        <strain evidence="2">PFS-001/15</strain>
        <tissue evidence="2">Leaf</tissue>
    </source>
</reference>
<evidence type="ECO:0000256" key="1">
    <source>
        <dbReference type="SAM" id="Phobius"/>
    </source>
</evidence>
<dbReference type="Proteomes" id="UP000712281">
    <property type="component" value="Unassembled WGS sequence"/>
</dbReference>
<keyword evidence="1" id="KW-1133">Transmembrane helix</keyword>
<name>A0A8S9H9J1_BRACR</name>
<protein>
    <submittedName>
        <fullName evidence="2">Uncharacterized protein</fullName>
    </submittedName>
</protein>
<keyword evidence="1" id="KW-0812">Transmembrane</keyword>
<sequence length="123" mass="14414">MNSWRSLLNWGAAACVVWMLELHFGMFTNFGSVDRFRDVSVRIIDIGHWELFISIVVYQLCLEGRFVRRFVRDGATFLRYHPWDGLAVTASSSVGFPEGKSSYCWSRWKFLLHAFYMLRSYGI</sequence>
<organism evidence="2 3">
    <name type="scientific">Brassica cretica</name>
    <name type="common">Mustard</name>
    <dbReference type="NCBI Taxonomy" id="69181"/>
    <lineage>
        <taxon>Eukaryota</taxon>
        <taxon>Viridiplantae</taxon>
        <taxon>Streptophyta</taxon>
        <taxon>Embryophyta</taxon>
        <taxon>Tracheophyta</taxon>
        <taxon>Spermatophyta</taxon>
        <taxon>Magnoliopsida</taxon>
        <taxon>eudicotyledons</taxon>
        <taxon>Gunneridae</taxon>
        <taxon>Pentapetalae</taxon>
        <taxon>rosids</taxon>
        <taxon>malvids</taxon>
        <taxon>Brassicales</taxon>
        <taxon>Brassicaceae</taxon>
        <taxon>Brassiceae</taxon>
        <taxon>Brassica</taxon>
    </lineage>
</organism>
<proteinExistence type="predicted"/>
<comment type="caution">
    <text evidence="2">The sequence shown here is derived from an EMBL/GenBank/DDBJ whole genome shotgun (WGS) entry which is preliminary data.</text>
</comment>
<gene>
    <name evidence="2" type="ORF">F2Q68_00034250</name>
</gene>
<evidence type="ECO:0000313" key="2">
    <source>
        <dbReference type="EMBL" id="KAF2553317.1"/>
    </source>
</evidence>
<feature type="transmembrane region" description="Helical" evidence="1">
    <location>
        <begin position="7"/>
        <end position="26"/>
    </location>
</feature>
<dbReference type="AlphaFoldDB" id="A0A8S9H9J1"/>
<evidence type="ECO:0000313" key="3">
    <source>
        <dbReference type="Proteomes" id="UP000712281"/>
    </source>
</evidence>